<comment type="caution">
    <text evidence="1">The sequence shown here is derived from an EMBL/GenBank/DDBJ whole genome shotgun (WGS) entry which is preliminary data.</text>
</comment>
<gene>
    <name evidence="1" type="ORF">CLG96_02950</name>
</gene>
<dbReference type="AlphaFoldDB" id="A0A2T5G339"/>
<name>A0A2T5G339_9SPHN</name>
<keyword evidence="2" id="KW-1185">Reference proteome</keyword>
<proteinExistence type="predicted"/>
<dbReference type="EMBL" id="NWBU01000004">
    <property type="protein sequence ID" value="PTQ13568.1"/>
    <property type="molecule type" value="Genomic_DNA"/>
</dbReference>
<evidence type="ECO:0000313" key="2">
    <source>
        <dbReference type="Proteomes" id="UP000244162"/>
    </source>
</evidence>
<sequence>MTRAAPFDPRMRGYAVFYRPGGSNICPGCGRSHWYVGRISAECAFCTVALPLCEPGGGRFDPDGIYVA</sequence>
<reference evidence="1 2" key="1">
    <citation type="submission" date="2017-09" db="EMBL/GenBank/DDBJ databases">
        <title>Sphingomonas panjinensis sp.nov., isolated from oil-contaminated soil.</title>
        <authorList>
            <person name="Wang L."/>
            <person name="Chen L."/>
        </authorList>
    </citation>
    <scope>NUCLEOTIDE SEQUENCE [LARGE SCALE GENOMIC DNA]</scope>
    <source>
        <strain evidence="1 2">FW-11</strain>
    </source>
</reference>
<dbReference type="OrthoDB" id="7595325at2"/>
<protein>
    <submittedName>
        <fullName evidence="1">Uncharacterized protein</fullName>
    </submittedName>
</protein>
<organism evidence="1 2">
    <name type="scientific">Sphingomonas oleivorans</name>
    <dbReference type="NCBI Taxonomy" id="1735121"/>
    <lineage>
        <taxon>Bacteria</taxon>
        <taxon>Pseudomonadati</taxon>
        <taxon>Pseudomonadota</taxon>
        <taxon>Alphaproteobacteria</taxon>
        <taxon>Sphingomonadales</taxon>
        <taxon>Sphingomonadaceae</taxon>
        <taxon>Sphingomonas</taxon>
    </lineage>
</organism>
<dbReference type="Proteomes" id="UP000244162">
    <property type="component" value="Unassembled WGS sequence"/>
</dbReference>
<evidence type="ECO:0000313" key="1">
    <source>
        <dbReference type="EMBL" id="PTQ13568.1"/>
    </source>
</evidence>
<accession>A0A2T5G339</accession>